<gene>
    <name evidence="2" type="ORF">DWU99_16580</name>
</gene>
<name>A0A370X190_9GAMM</name>
<evidence type="ECO:0000313" key="2">
    <source>
        <dbReference type="EMBL" id="RDS82021.1"/>
    </source>
</evidence>
<organism evidence="2 3">
    <name type="scientific">Dyella psychrodurans</name>
    <dbReference type="NCBI Taxonomy" id="1927960"/>
    <lineage>
        <taxon>Bacteria</taxon>
        <taxon>Pseudomonadati</taxon>
        <taxon>Pseudomonadota</taxon>
        <taxon>Gammaproteobacteria</taxon>
        <taxon>Lysobacterales</taxon>
        <taxon>Rhodanobacteraceae</taxon>
        <taxon>Dyella</taxon>
    </lineage>
</organism>
<dbReference type="EMBL" id="QRBF01000006">
    <property type="protein sequence ID" value="RDS82021.1"/>
    <property type="molecule type" value="Genomic_DNA"/>
</dbReference>
<keyword evidence="3" id="KW-1185">Reference proteome</keyword>
<protein>
    <submittedName>
        <fullName evidence="2">Uncharacterized protein</fullName>
    </submittedName>
</protein>
<accession>A0A370X190</accession>
<comment type="caution">
    <text evidence="2">The sequence shown here is derived from an EMBL/GenBank/DDBJ whole genome shotgun (WGS) entry which is preliminary data.</text>
</comment>
<evidence type="ECO:0000313" key="3">
    <source>
        <dbReference type="Proteomes" id="UP000255334"/>
    </source>
</evidence>
<dbReference type="AlphaFoldDB" id="A0A370X190"/>
<dbReference type="Proteomes" id="UP000255334">
    <property type="component" value="Unassembled WGS sequence"/>
</dbReference>
<reference evidence="2 3" key="1">
    <citation type="submission" date="2018-07" db="EMBL/GenBank/DDBJ databases">
        <title>Dyella monticola sp. nov. and Dyella psychrodurans sp. nov. isolated from monsoon evergreen broad-leaved forest soil of Dinghu Mountain, China.</title>
        <authorList>
            <person name="Gao Z."/>
            <person name="Qiu L."/>
        </authorList>
    </citation>
    <scope>NUCLEOTIDE SEQUENCE [LARGE SCALE GENOMIC DNA]</scope>
    <source>
        <strain evidence="2 3">4MSK11</strain>
    </source>
</reference>
<evidence type="ECO:0000256" key="1">
    <source>
        <dbReference type="SAM" id="MobiDB-lite"/>
    </source>
</evidence>
<proteinExistence type="predicted"/>
<feature type="region of interest" description="Disordered" evidence="1">
    <location>
        <begin position="42"/>
        <end position="63"/>
    </location>
</feature>
<sequence>MLAFPLMRRRAAADGAARSPPGTIGSWIAGLTGIADGGLIRPINPARSRRDGPAGPAPANHRGAIKMSLSGVLLSALP</sequence>